<gene>
    <name evidence="2" type="ORF">ASILVAE211_03030</name>
</gene>
<dbReference type="Gene3D" id="1.25.40.10">
    <property type="entry name" value="Tetratricopeptide repeat domain"/>
    <property type="match status" value="2"/>
</dbReference>
<dbReference type="Proteomes" id="UP000708298">
    <property type="component" value="Unassembled WGS sequence"/>
</dbReference>
<dbReference type="SUPFAM" id="SSF48452">
    <property type="entry name" value="TPR-like"/>
    <property type="match status" value="1"/>
</dbReference>
<feature type="repeat" description="TPR" evidence="1">
    <location>
        <begin position="109"/>
        <end position="142"/>
    </location>
</feature>
<dbReference type="EMBL" id="JAESVB010000001">
    <property type="protein sequence ID" value="MCB8874143.1"/>
    <property type="molecule type" value="Genomic_DNA"/>
</dbReference>
<evidence type="ECO:0000313" key="3">
    <source>
        <dbReference type="Proteomes" id="UP000708298"/>
    </source>
</evidence>
<dbReference type="SMART" id="SM00028">
    <property type="entry name" value="TPR"/>
    <property type="match status" value="4"/>
</dbReference>
<dbReference type="PROSITE" id="PS50005">
    <property type="entry name" value="TPR"/>
    <property type="match status" value="2"/>
</dbReference>
<dbReference type="InterPro" id="IPR037919">
    <property type="entry name" value="OGT"/>
</dbReference>
<keyword evidence="1" id="KW-0802">TPR repeat</keyword>
<keyword evidence="3" id="KW-1185">Reference proteome</keyword>
<dbReference type="GO" id="GO:0097363">
    <property type="term" value="F:protein O-acetylglucosaminyltransferase activity"/>
    <property type="evidence" value="ECO:0007669"/>
    <property type="project" value="TreeGrafter"/>
</dbReference>
<dbReference type="PANTHER" id="PTHR44366">
    <property type="entry name" value="UDP-N-ACETYLGLUCOSAMINE--PEPTIDE N-ACETYLGLUCOSAMINYLTRANSFERASE 110 KDA SUBUNIT"/>
    <property type="match status" value="1"/>
</dbReference>
<reference evidence="2" key="2">
    <citation type="submission" date="2021-01" db="EMBL/GenBank/DDBJ databases">
        <authorList>
            <person name="Mieszkin S."/>
            <person name="Pouder E."/>
            <person name="Alain K."/>
        </authorList>
    </citation>
    <scope>NUCLEOTIDE SEQUENCE</scope>
    <source>
        <strain evidence="2">HW T2.11</strain>
    </source>
</reference>
<dbReference type="RefSeq" id="WP_227319795.1">
    <property type="nucleotide sequence ID" value="NZ_JAESVB010000001.1"/>
</dbReference>
<dbReference type="PANTHER" id="PTHR44366:SF1">
    <property type="entry name" value="UDP-N-ACETYLGLUCOSAMINE--PEPTIDE N-ACETYLGLUCOSAMINYLTRANSFERASE 110 KDA SUBUNIT"/>
    <property type="match status" value="1"/>
</dbReference>
<dbReference type="InterPro" id="IPR011990">
    <property type="entry name" value="TPR-like_helical_dom_sf"/>
</dbReference>
<evidence type="ECO:0000256" key="1">
    <source>
        <dbReference type="PROSITE-ProRule" id="PRU00339"/>
    </source>
</evidence>
<proteinExistence type="predicted"/>
<organism evidence="2 3">
    <name type="scientific">Acidisoma silvae</name>
    <dbReference type="NCBI Taxonomy" id="2802396"/>
    <lineage>
        <taxon>Bacteria</taxon>
        <taxon>Pseudomonadati</taxon>
        <taxon>Pseudomonadota</taxon>
        <taxon>Alphaproteobacteria</taxon>
        <taxon>Acetobacterales</taxon>
        <taxon>Acidocellaceae</taxon>
        <taxon>Acidisoma</taxon>
    </lineage>
</organism>
<dbReference type="AlphaFoldDB" id="A0A964DXW3"/>
<accession>A0A964DXW3</accession>
<dbReference type="InterPro" id="IPR019734">
    <property type="entry name" value="TPR_rpt"/>
</dbReference>
<comment type="caution">
    <text evidence="2">The sequence shown here is derived from an EMBL/GenBank/DDBJ whole genome shotgun (WGS) entry which is preliminary data.</text>
</comment>
<sequence>MAETKAQGPAPLFRAAIAALKAGDPVAAQLLPGLDRHADFAPGWLALAAVLRDRGQVRAAILTLQRAARAASATAPMLHQAGQVLAQLGQRDAAIAAFQRAVALDSGLAPVWYSLGLVLQDARHFPNAAAAFGRAWTLKPDFHEAAFNTGIAWQQAGQMDAAMDAYAAAYRMKSDSFGRIAQALIASPTGALFLRPSALRAVLAAR</sequence>
<dbReference type="Pfam" id="PF13432">
    <property type="entry name" value="TPR_16"/>
    <property type="match status" value="1"/>
</dbReference>
<feature type="repeat" description="TPR" evidence="1">
    <location>
        <begin position="75"/>
        <end position="108"/>
    </location>
</feature>
<dbReference type="Pfam" id="PF13181">
    <property type="entry name" value="TPR_8"/>
    <property type="match status" value="1"/>
</dbReference>
<evidence type="ECO:0000313" key="2">
    <source>
        <dbReference type="EMBL" id="MCB8874143.1"/>
    </source>
</evidence>
<name>A0A964DXW3_9PROT</name>
<reference evidence="2" key="1">
    <citation type="journal article" date="2021" name="Microorganisms">
        <title>Acidisoma silvae sp. nov. and Acidisomacellulosilytica sp. nov., Two Acidophilic Bacteria Isolated from Decaying Wood, Hydrolyzing Cellulose and Producing Poly-3-hydroxybutyrate.</title>
        <authorList>
            <person name="Mieszkin S."/>
            <person name="Pouder E."/>
            <person name="Uroz S."/>
            <person name="Simon-Colin C."/>
            <person name="Alain K."/>
        </authorList>
    </citation>
    <scope>NUCLEOTIDE SEQUENCE</scope>
    <source>
        <strain evidence="2">HW T2.11</strain>
    </source>
</reference>
<protein>
    <submittedName>
        <fullName evidence="2">Tetratricopeptide repeat protein</fullName>
    </submittedName>
</protein>
<dbReference type="GO" id="GO:0006493">
    <property type="term" value="P:protein O-linked glycosylation"/>
    <property type="evidence" value="ECO:0007669"/>
    <property type="project" value="InterPro"/>
</dbReference>